<evidence type="ECO:0000313" key="4">
    <source>
        <dbReference type="Proteomes" id="UP000718451"/>
    </source>
</evidence>
<dbReference type="InterPro" id="IPR018638">
    <property type="entry name" value="DUF2061_membrane"/>
</dbReference>
<keyword evidence="4" id="KW-1185">Reference proteome</keyword>
<protein>
    <submittedName>
        <fullName evidence="3">DUF2061 domain-containing protein</fullName>
    </submittedName>
</protein>
<evidence type="ECO:0000256" key="1">
    <source>
        <dbReference type="SAM" id="Phobius"/>
    </source>
</evidence>
<evidence type="ECO:0000259" key="2">
    <source>
        <dbReference type="Pfam" id="PF09834"/>
    </source>
</evidence>
<dbReference type="EMBL" id="JAAWWL010000001">
    <property type="protein sequence ID" value="NKI30507.1"/>
    <property type="molecule type" value="Genomic_DNA"/>
</dbReference>
<proteinExistence type="predicted"/>
<dbReference type="Proteomes" id="UP000718451">
    <property type="component" value="Unassembled WGS sequence"/>
</dbReference>
<comment type="caution">
    <text evidence="3">The sequence shown here is derived from an EMBL/GenBank/DDBJ whole genome shotgun (WGS) entry which is preliminary data.</text>
</comment>
<feature type="transmembrane region" description="Helical" evidence="1">
    <location>
        <begin position="46"/>
        <end position="68"/>
    </location>
</feature>
<feature type="domain" description="DUF2061" evidence="2">
    <location>
        <begin position="30"/>
        <end position="81"/>
    </location>
</feature>
<evidence type="ECO:0000313" key="3">
    <source>
        <dbReference type="EMBL" id="NKI30507.1"/>
    </source>
</evidence>
<name>A0ABX1GP15_9FLAO</name>
<gene>
    <name evidence="3" type="ORF">HCU67_01010</name>
</gene>
<dbReference type="RefSeq" id="WP_168550750.1">
    <property type="nucleotide sequence ID" value="NZ_JAAWWL010000001.1"/>
</dbReference>
<dbReference type="Pfam" id="PF09834">
    <property type="entry name" value="DUF2061"/>
    <property type="match status" value="1"/>
</dbReference>
<keyword evidence="1" id="KW-0812">Transmembrane</keyword>
<accession>A0ABX1GP15</accession>
<reference evidence="3 4" key="1">
    <citation type="submission" date="2020-04" db="EMBL/GenBank/DDBJ databases">
        <authorList>
            <person name="Yoon J."/>
        </authorList>
    </citation>
    <scope>NUCLEOTIDE SEQUENCE [LARGE SCALE GENOMIC DNA]</scope>
    <source>
        <strain evidence="3 4">DJ-13</strain>
    </source>
</reference>
<sequence length="87" mass="9998">MLTDQLVFNTKKDKNSFTKDKNSESPARSIAKSISWRVIGTLDTIIISWIITGTLTMAFSIGLVELVTKMVLYFFHERIWNNISWGK</sequence>
<keyword evidence="1" id="KW-1133">Transmembrane helix</keyword>
<keyword evidence="1" id="KW-0472">Membrane</keyword>
<organism evidence="3 4">
    <name type="scientific">Croceivirga thetidis</name>
    <dbReference type="NCBI Taxonomy" id="2721623"/>
    <lineage>
        <taxon>Bacteria</taxon>
        <taxon>Pseudomonadati</taxon>
        <taxon>Bacteroidota</taxon>
        <taxon>Flavobacteriia</taxon>
        <taxon>Flavobacteriales</taxon>
        <taxon>Flavobacteriaceae</taxon>
        <taxon>Croceivirga</taxon>
    </lineage>
</organism>